<dbReference type="STRING" id="1479485.DA73_0244795"/>
<comment type="caution">
    <text evidence="4">The sequence shown here is derived from an EMBL/GenBank/DDBJ whole genome shotgun (WGS) entry which is preliminary data.</text>
</comment>
<dbReference type="OrthoDB" id="9803968at2"/>
<feature type="domain" description="AMP-dependent synthetase/ligase" evidence="2">
    <location>
        <begin position="9"/>
        <end position="354"/>
    </location>
</feature>
<feature type="non-terminal residue" evidence="4">
    <location>
        <position position="484"/>
    </location>
</feature>
<dbReference type="SUPFAM" id="SSF56801">
    <property type="entry name" value="Acetyl-CoA synthetase-like"/>
    <property type="match status" value="1"/>
</dbReference>
<dbReference type="InterPro" id="IPR042099">
    <property type="entry name" value="ANL_N_sf"/>
</dbReference>
<sequence>MNDIMLSIAETAAKNSTHAALICQGRIMCYDELERTTTEIANALTGMGLSQGHRMAVHWSNSIETALLFLAGFKAGVVVVPVNTHLQVPEIAFILSDSGASVCFSEPELAPLAREAARTCGLPNVYTSLPLATGCDIMDSPSFSVANDSACIILYTSGTTSHPKGVVHTRRSVAAAVASAASYWGDSIETTMVMTSLMHVVALLISLLPALLKGATAVLVPKFEASDILSTIERFGCTNFISLPWMADSLVTEQIARPYKVCSLRQCAAAGDIVSYDLQKRFAESFGIPLLEAFGMTEIGGAAANSLADNRLGSFGKPLSGFLLRVVDSSGNDLPPGKTGELIVCSKAICSGYWNNPAATNEAFRDGWFFTGDLARQDEDSYFSFVSRKKDLIVHMGYKLTPFEVEQVLKAHKSITEVGVIGLADSVFGERAIALVEARNKNEFNELELLEFARQSLADYKIPERILLVPNIPKNANGKVDRPA</sequence>
<dbReference type="GO" id="GO:0006631">
    <property type="term" value="P:fatty acid metabolic process"/>
    <property type="evidence" value="ECO:0007669"/>
    <property type="project" value="TreeGrafter"/>
</dbReference>
<evidence type="ECO:0000313" key="4">
    <source>
        <dbReference type="EMBL" id="KIE06383.1"/>
    </source>
</evidence>
<dbReference type="InterPro" id="IPR025110">
    <property type="entry name" value="AMP-bd_C"/>
</dbReference>
<dbReference type="InterPro" id="IPR045851">
    <property type="entry name" value="AMP-bd_C_sf"/>
</dbReference>
<protein>
    <recommendedName>
        <fullName evidence="5">AMP-dependent synthetase</fullName>
    </recommendedName>
</protein>
<evidence type="ECO:0000256" key="1">
    <source>
        <dbReference type="ARBA" id="ARBA00006432"/>
    </source>
</evidence>
<dbReference type="AlphaFoldDB" id="A0A0C1QR88"/>
<accession>A0A0C1QR88</accession>
<dbReference type="PROSITE" id="PS00455">
    <property type="entry name" value="AMP_BINDING"/>
    <property type="match status" value="1"/>
</dbReference>
<reference evidence="4" key="1">
    <citation type="journal article" date="2015" name="Genome Announc.">
        <title>Draft Genome Sequence of Tolypothrix boutellei Strain VB521301.</title>
        <authorList>
            <person name="Chandrababunaidu M.M."/>
            <person name="Singh D."/>
            <person name="Sen D."/>
            <person name="Bhan S."/>
            <person name="Das S."/>
            <person name="Gupta A."/>
            <person name="Adhikary S.P."/>
            <person name="Tripathy S."/>
        </authorList>
    </citation>
    <scope>NUCLEOTIDE SEQUENCE</scope>
    <source>
        <strain evidence="4">VB521301</strain>
    </source>
</reference>
<proteinExistence type="inferred from homology"/>
<dbReference type="PANTHER" id="PTHR43201">
    <property type="entry name" value="ACYL-COA SYNTHETASE"/>
    <property type="match status" value="1"/>
</dbReference>
<organism evidence="4">
    <name type="scientific">Tolypothrix bouteillei VB521301</name>
    <dbReference type="NCBI Taxonomy" id="1479485"/>
    <lineage>
        <taxon>Bacteria</taxon>
        <taxon>Bacillati</taxon>
        <taxon>Cyanobacteriota</taxon>
        <taxon>Cyanophyceae</taxon>
        <taxon>Nostocales</taxon>
        <taxon>Tolypothrichaceae</taxon>
        <taxon>Tolypothrix</taxon>
    </lineage>
</organism>
<gene>
    <name evidence="4" type="ORF">DA73_0244795</name>
</gene>
<evidence type="ECO:0000259" key="2">
    <source>
        <dbReference type="Pfam" id="PF00501"/>
    </source>
</evidence>
<name>A0A0C1QR88_9CYAN</name>
<dbReference type="PANTHER" id="PTHR43201:SF8">
    <property type="entry name" value="ACYL-COA SYNTHETASE FAMILY MEMBER 3"/>
    <property type="match status" value="1"/>
</dbReference>
<dbReference type="Gene3D" id="3.40.50.12780">
    <property type="entry name" value="N-terminal domain of ligase-like"/>
    <property type="match status" value="1"/>
</dbReference>
<dbReference type="GO" id="GO:0031956">
    <property type="term" value="F:medium-chain fatty acid-CoA ligase activity"/>
    <property type="evidence" value="ECO:0007669"/>
    <property type="project" value="TreeGrafter"/>
</dbReference>
<dbReference type="Pfam" id="PF13193">
    <property type="entry name" value="AMP-binding_C"/>
    <property type="match status" value="1"/>
</dbReference>
<dbReference type="InterPro" id="IPR020845">
    <property type="entry name" value="AMP-binding_CS"/>
</dbReference>
<comment type="similarity">
    <text evidence="1">Belongs to the ATP-dependent AMP-binding enzyme family.</text>
</comment>
<dbReference type="InterPro" id="IPR000873">
    <property type="entry name" value="AMP-dep_synth/lig_dom"/>
</dbReference>
<dbReference type="Gene3D" id="3.30.300.30">
    <property type="match status" value="1"/>
</dbReference>
<dbReference type="Pfam" id="PF00501">
    <property type="entry name" value="AMP-binding"/>
    <property type="match status" value="1"/>
</dbReference>
<evidence type="ECO:0008006" key="5">
    <source>
        <dbReference type="Google" id="ProtNLM"/>
    </source>
</evidence>
<dbReference type="EMBL" id="JHEG02000066">
    <property type="protein sequence ID" value="KIE06383.1"/>
    <property type="molecule type" value="Genomic_DNA"/>
</dbReference>
<feature type="domain" description="AMP-binding enzyme C-terminal" evidence="3">
    <location>
        <begin position="404"/>
        <end position="479"/>
    </location>
</feature>
<evidence type="ECO:0000259" key="3">
    <source>
        <dbReference type="Pfam" id="PF13193"/>
    </source>
</evidence>